<dbReference type="InterPro" id="IPR025158">
    <property type="entry name" value="Mg_chelat-rel_C"/>
</dbReference>
<evidence type="ECO:0000313" key="3">
    <source>
        <dbReference type="EMBL" id="MBB5264207.1"/>
    </source>
</evidence>
<dbReference type="Gene3D" id="3.40.50.300">
    <property type="entry name" value="P-loop containing nucleotide triphosphate hydrolases"/>
    <property type="match status" value="1"/>
</dbReference>
<reference evidence="3 4" key="1">
    <citation type="submission" date="2020-08" db="EMBL/GenBank/DDBJ databases">
        <title>Genomic Encyclopedia of Type Strains, Phase IV (KMG-IV): sequencing the most valuable type-strain genomes for metagenomic binning, comparative biology and taxonomic classification.</title>
        <authorList>
            <person name="Goeker M."/>
        </authorList>
    </citation>
    <scope>NUCLEOTIDE SEQUENCE [LARGE SCALE GENOMIC DNA]</scope>
    <source>
        <strain evidence="3 4">DSM 106146</strain>
    </source>
</reference>
<evidence type="ECO:0000259" key="2">
    <source>
        <dbReference type="Pfam" id="PF13335"/>
    </source>
</evidence>
<dbReference type="PANTHER" id="PTHR32039:SF7">
    <property type="entry name" value="COMPETENCE PROTEIN COMM"/>
    <property type="match status" value="1"/>
</dbReference>
<feature type="domain" description="Mg chelatase-related protein C-terminal" evidence="2">
    <location>
        <begin position="447"/>
        <end position="541"/>
    </location>
</feature>
<dbReference type="Pfam" id="PF13335">
    <property type="entry name" value="Mg_chelatase_C"/>
    <property type="match status" value="1"/>
</dbReference>
<sequence>MFTSIYSGAVCGIEGQLVSVEADISDGFPSYCLVGYLASEVKEARERVAAALKNSGYRMPAKKIIINLSPAGMRKQGTAYDLPIALALLGSLGIIPRNRLAHVFAVGELSLDGSLKPVKGVLSLVLMAGKSGITRCLVPEENVAEAELARDQWTHLPEIIGLSDLNAACIYLCQGMSLPSDCNNRSILRNNSDSENQSIIKDSTGITVLKKQKNWVDFSQIIGQEPLKRAIMAAIAGMHHLLMIGPPGSGKSMSAQAVRGILPPMTHSEQLEVTQLYSVAGLLENEGRLIEHRPFRSPHHTVPVKTMTGGGAIPVPGEISLAHRGVLFLDELAEFSPSTLEVLRQPLEEGIITINRLHGSFVFPASFMLIAAMNPCKCGYFPDRSKCRCSSQEVYRYLHRISRPLWNRIDLCVEVHPPVEPGNGYSHLLNRKKQENTGTAAGETALDSRSMSGIILRTREIQEERFKGLGIFYNSHMSAEMIERYCFSDAHIRSYAGKLADALELNMRGLHKLMKVARTIADLGGEERILEEHVDEAATYRMVEQSYWEL</sequence>
<dbReference type="Gene3D" id="3.30.230.10">
    <property type="match status" value="1"/>
</dbReference>
<dbReference type="Pfam" id="PF13541">
    <property type="entry name" value="ChlI"/>
    <property type="match status" value="1"/>
</dbReference>
<accession>A0A7W8HAP3</accession>
<protein>
    <submittedName>
        <fullName evidence="3">Magnesium chelatase family protein</fullName>
    </submittedName>
</protein>
<dbReference type="NCBIfam" id="TIGR00368">
    <property type="entry name" value="YifB family Mg chelatase-like AAA ATPase"/>
    <property type="match status" value="1"/>
</dbReference>
<dbReference type="SUPFAM" id="SSF52540">
    <property type="entry name" value="P-loop containing nucleoside triphosphate hydrolases"/>
    <property type="match status" value="1"/>
</dbReference>
<keyword evidence="4" id="KW-1185">Reference proteome</keyword>
<dbReference type="InterPro" id="IPR045006">
    <property type="entry name" value="CHLI-like"/>
</dbReference>
<evidence type="ECO:0000313" key="4">
    <source>
        <dbReference type="Proteomes" id="UP000543642"/>
    </source>
</evidence>
<comment type="caution">
    <text evidence="3">The sequence shown here is derived from an EMBL/GenBank/DDBJ whole genome shotgun (WGS) entry which is preliminary data.</text>
</comment>
<dbReference type="Pfam" id="PF01078">
    <property type="entry name" value="Mg_chelatase"/>
    <property type="match status" value="1"/>
</dbReference>
<dbReference type="GO" id="GO:0005524">
    <property type="term" value="F:ATP binding"/>
    <property type="evidence" value="ECO:0007669"/>
    <property type="project" value="InterPro"/>
</dbReference>
<dbReference type="InterPro" id="IPR020568">
    <property type="entry name" value="Ribosomal_Su5_D2-typ_SF"/>
</dbReference>
<dbReference type="Proteomes" id="UP000543642">
    <property type="component" value="Unassembled WGS sequence"/>
</dbReference>
<dbReference type="InterPro" id="IPR000523">
    <property type="entry name" value="Mg_chelatse_chII-like_cat_dom"/>
</dbReference>
<dbReference type="InterPro" id="IPR027417">
    <property type="entry name" value="P-loop_NTPase"/>
</dbReference>
<organism evidence="3 4">
    <name type="scientific">Catenibacillus scindens</name>
    <dbReference type="NCBI Taxonomy" id="673271"/>
    <lineage>
        <taxon>Bacteria</taxon>
        <taxon>Bacillati</taxon>
        <taxon>Bacillota</taxon>
        <taxon>Clostridia</taxon>
        <taxon>Lachnospirales</taxon>
        <taxon>Lachnospiraceae</taxon>
        <taxon>Catenibacillus</taxon>
    </lineage>
</organism>
<proteinExistence type="predicted"/>
<gene>
    <name evidence="3" type="ORF">HNP82_001318</name>
</gene>
<evidence type="ECO:0000259" key="1">
    <source>
        <dbReference type="Pfam" id="PF01078"/>
    </source>
</evidence>
<dbReference type="InterPro" id="IPR004482">
    <property type="entry name" value="Mg_chelat-rel"/>
</dbReference>
<feature type="domain" description="Magnesium chelatase ChlI-like catalytic" evidence="1">
    <location>
        <begin position="217"/>
        <end position="416"/>
    </location>
</feature>
<name>A0A7W8HAP3_9FIRM</name>
<dbReference type="PANTHER" id="PTHR32039">
    <property type="entry name" value="MAGNESIUM-CHELATASE SUBUNIT CHLI"/>
    <property type="match status" value="1"/>
</dbReference>
<dbReference type="EMBL" id="JACHFW010000004">
    <property type="protein sequence ID" value="MBB5264207.1"/>
    <property type="molecule type" value="Genomic_DNA"/>
</dbReference>
<dbReference type="SUPFAM" id="SSF54211">
    <property type="entry name" value="Ribosomal protein S5 domain 2-like"/>
    <property type="match status" value="1"/>
</dbReference>
<dbReference type="InterPro" id="IPR014721">
    <property type="entry name" value="Ribsml_uS5_D2-typ_fold_subgr"/>
</dbReference>
<dbReference type="AlphaFoldDB" id="A0A7W8HAP3"/>
<dbReference type="CDD" id="cd00009">
    <property type="entry name" value="AAA"/>
    <property type="match status" value="1"/>
</dbReference>